<feature type="region of interest" description="Disordered" evidence="1">
    <location>
        <begin position="260"/>
        <end position="832"/>
    </location>
</feature>
<feature type="region of interest" description="Disordered" evidence="1">
    <location>
        <begin position="845"/>
        <end position="871"/>
    </location>
</feature>
<feature type="region of interest" description="Disordered" evidence="1">
    <location>
        <begin position="1330"/>
        <end position="1425"/>
    </location>
</feature>
<keyword evidence="3" id="KW-1185">Reference proteome</keyword>
<feature type="compositionally biased region" description="Acidic residues" evidence="1">
    <location>
        <begin position="300"/>
        <end position="309"/>
    </location>
</feature>
<feature type="compositionally biased region" description="Acidic residues" evidence="1">
    <location>
        <begin position="686"/>
        <end position="696"/>
    </location>
</feature>
<feature type="compositionally biased region" description="Low complexity" evidence="1">
    <location>
        <begin position="18"/>
        <end position="36"/>
    </location>
</feature>
<feature type="region of interest" description="Disordered" evidence="1">
    <location>
        <begin position="885"/>
        <end position="1317"/>
    </location>
</feature>
<dbReference type="STRING" id="1182541.W9YP82"/>
<evidence type="ECO:0000313" key="3">
    <source>
        <dbReference type="Proteomes" id="UP000019484"/>
    </source>
</evidence>
<feature type="compositionally biased region" description="Low complexity" evidence="1">
    <location>
        <begin position="1044"/>
        <end position="1056"/>
    </location>
</feature>
<comment type="caution">
    <text evidence="2">The sequence shown here is derived from an EMBL/GenBank/DDBJ whole genome shotgun (WGS) entry which is preliminary data.</text>
</comment>
<dbReference type="OrthoDB" id="5423926at2759"/>
<evidence type="ECO:0000256" key="1">
    <source>
        <dbReference type="SAM" id="MobiDB-lite"/>
    </source>
</evidence>
<feature type="compositionally biased region" description="Polar residues" evidence="1">
    <location>
        <begin position="789"/>
        <end position="801"/>
    </location>
</feature>
<feature type="compositionally biased region" description="Low complexity" evidence="1">
    <location>
        <begin position="531"/>
        <end position="540"/>
    </location>
</feature>
<dbReference type="GeneID" id="19159039"/>
<dbReference type="HOGENOM" id="CLU_002643_0_0_1"/>
<feature type="compositionally biased region" description="Polar residues" evidence="1">
    <location>
        <begin position="1127"/>
        <end position="1137"/>
    </location>
</feature>
<feature type="compositionally biased region" description="Polar residues" evidence="1">
    <location>
        <begin position="389"/>
        <end position="411"/>
    </location>
</feature>
<evidence type="ECO:0000313" key="2">
    <source>
        <dbReference type="EMBL" id="EXJ91046.1"/>
    </source>
</evidence>
<feature type="compositionally biased region" description="Low complexity" evidence="1">
    <location>
        <begin position="94"/>
        <end position="104"/>
    </location>
</feature>
<feature type="compositionally biased region" description="Acidic residues" evidence="1">
    <location>
        <begin position="1229"/>
        <end position="1238"/>
    </location>
</feature>
<feature type="compositionally biased region" description="Low complexity" evidence="1">
    <location>
        <begin position="337"/>
        <end position="353"/>
    </location>
</feature>
<sequence>MHSTPVSSYSACADHSFPQRPQAPASASAHKAATQAFLASQTSHGNLSASAAAAALRSMTPTPTQVEHVQTKRTVQRQSSLGPVSGAGRGRSRGGLQRQSSAGSMTERTFRTPSPSPSRPASRAKLVEHPPLPNIPQQYASNTTVQGKKKVRSASQGPPPPRVLSPPLTRPGARGQSLDRSRQPEQPTQAARKKNLAPVNEIERTDSSNSINFSRPLSPRPQSPGGQSLSLSNGEHASASLLTKSISPAKAEDIQYGLLETANHPVKKKKKKAVPGAAEGSHLQGGTMASRPVVTPLEPGPEEEFEGSEEQLAPVKKKKKKKTVAVAVEPSAQPAPSDTSSRADSDSDSGVAGARERRASRASGMLMKQPSIVREDWEGEQNEGISPRGIQQPSEDTLDSVNGGQTPQSKRAGNAANVSRKIEEPTVPPKTVNQLVTSSSNMQDGRATSPDTSGNLQVVDRKPTRGTSLSPSRSTRFSDRLSSDLAAGQKHEPPPRSVSPAKPALKHHSPAPGRSVNDPYARGSSVTPSEASDISSISADGTSRRKKSARVSFDSQPEIVGAAPTAASWVPVGRNKPALNTITSNDDMDDLMKPRPQLPSFGSIRGQNPPDTNEQTAASVLRSSASPTGSDNNAYETKGVSSDHAVGAILAQQAQESSHAQFKPQSVEPLPPQVTSVEGQVSFSESESESSEDEETSSSGVSPEKDEAPRHTEHNDEQSSAVVQQPTSTAQSAPQSELPTLSLSPPTPALEQGRSDDDWVVDVPGGFPDYNETTASSEASKGKAPSGAENATASTGLGVDSTSDESASDNDSIYSDAAEDPSELDGTGFGSIDAIVDSPIVSRPTALATIPESPPARTADLQPPEPVRTASWEEAQARWTHILEQTRQGPPSGAPVYNQVTQQQGRQEFSQQPAKPQVSEPRRKKKTQAAIAAAASAPGMAAAGQSPTVSPARRRKKQAAAHSAVDQPNSAAAAAAAAAPYRQSMRASPAPEPEAGFRKSMRSPNHHFAPDSAPRPQQRRPPQAASSGMAQQPRGALQKKHIPAAAATVTPATALAQRLPPVPVAMTNDSDSDSSFRKRRRRRAVTESQHTMRRSMRGATDPTMRDNGRSQIRSLSPEGRRPFSAGGSRTTMRTSMRGSMDSGVPSLRPSIETKRPSSLFGRGQKSPQLVPLAGPTQKHRSRTADSDDEDDVPRMSKFRSRFGDDSDDEPDTTRFTPVRGIPRRGNDSDSTDLEDSSEDEKRPAQAPLRLQIPSNGAPVPGEEPLSPNTEKKRGLFGMFRGKKHKDDASSIVADSPPRAPKMDASKPSQLGFASAAERDRIIEQTRAKLEAAKDQDLTQSPQTHGKLQRRHQAHRMMSDSWPLPPNLPADSGKIRPSTSDGAPFRNGSARLNQGSMRAKEPLPPIGRSGKKKKFPMLRKAFGLKD</sequence>
<feature type="compositionally biased region" description="Polar residues" evidence="1">
    <location>
        <begin position="605"/>
        <end position="635"/>
    </location>
</feature>
<feature type="compositionally biased region" description="Polar residues" evidence="1">
    <location>
        <begin position="465"/>
        <end position="475"/>
    </location>
</feature>
<feature type="compositionally biased region" description="Polar residues" evidence="1">
    <location>
        <begin position="1"/>
        <end position="10"/>
    </location>
</feature>
<feature type="compositionally biased region" description="Low complexity" evidence="1">
    <location>
        <begin position="676"/>
        <end position="685"/>
    </location>
</feature>
<organism evidence="2 3">
    <name type="scientific">Capronia coronata CBS 617.96</name>
    <dbReference type="NCBI Taxonomy" id="1182541"/>
    <lineage>
        <taxon>Eukaryota</taxon>
        <taxon>Fungi</taxon>
        <taxon>Dikarya</taxon>
        <taxon>Ascomycota</taxon>
        <taxon>Pezizomycotina</taxon>
        <taxon>Eurotiomycetes</taxon>
        <taxon>Chaetothyriomycetidae</taxon>
        <taxon>Chaetothyriales</taxon>
        <taxon>Herpotrichiellaceae</taxon>
        <taxon>Capronia</taxon>
    </lineage>
</organism>
<feature type="compositionally biased region" description="Polar residues" evidence="1">
    <location>
        <begin position="431"/>
        <end position="443"/>
    </location>
</feature>
<feature type="compositionally biased region" description="Polar residues" evidence="1">
    <location>
        <begin position="37"/>
        <end position="47"/>
    </location>
</feature>
<dbReference type="RefSeq" id="XP_007723240.1">
    <property type="nucleotide sequence ID" value="XM_007725050.1"/>
</dbReference>
<feature type="compositionally biased region" description="Basic and acidic residues" evidence="1">
    <location>
        <begin position="703"/>
        <end position="717"/>
    </location>
</feature>
<protein>
    <submittedName>
        <fullName evidence="2">Uncharacterized protein</fullName>
    </submittedName>
</protein>
<feature type="compositionally biased region" description="Polar residues" evidence="1">
    <location>
        <begin position="224"/>
        <end position="236"/>
    </location>
</feature>
<feature type="compositionally biased region" description="Low complexity" evidence="1">
    <location>
        <begin position="929"/>
        <end position="943"/>
    </location>
</feature>
<feature type="compositionally biased region" description="Polar residues" evidence="1">
    <location>
        <begin position="59"/>
        <end position="82"/>
    </location>
</feature>
<dbReference type="Proteomes" id="UP000019484">
    <property type="component" value="Unassembled WGS sequence"/>
</dbReference>
<proteinExistence type="predicted"/>
<dbReference type="eggNOG" id="ENOG502SI51">
    <property type="taxonomic scope" value="Eukaryota"/>
</dbReference>
<feature type="compositionally biased region" description="Polar residues" evidence="1">
    <location>
        <begin position="898"/>
        <end position="914"/>
    </location>
</feature>
<reference evidence="2 3" key="1">
    <citation type="submission" date="2013-03" db="EMBL/GenBank/DDBJ databases">
        <title>The Genome Sequence of Capronia coronata CBS 617.96.</title>
        <authorList>
            <consortium name="The Broad Institute Genomics Platform"/>
            <person name="Cuomo C."/>
            <person name="de Hoog S."/>
            <person name="Gorbushina A."/>
            <person name="Walker B."/>
            <person name="Young S.K."/>
            <person name="Zeng Q."/>
            <person name="Gargeya S."/>
            <person name="Fitzgerald M."/>
            <person name="Haas B."/>
            <person name="Abouelleil A."/>
            <person name="Allen A.W."/>
            <person name="Alvarado L."/>
            <person name="Arachchi H.M."/>
            <person name="Berlin A.M."/>
            <person name="Chapman S.B."/>
            <person name="Gainer-Dewar J."/>
            <person name="Goldberg J."/>
            <person name="Griggs A."/>
            <person name="Gujja S."/>
            <person name="Hansen M."/>
            <person name="Howarth C."/>
            <person name="Imamovic A."/>
            <person name="Ireland A."/>
            <person name="Larimer J."/>
            <person name="McCowan C."/>
            <person name="Murphy C."/>
            <person name="Pearson M."/>
            <person name="Poon T.W."/>
            <person name="Priest M."/>
            <person name="Roberts A."/>
            <person name="Saif S."/>
            <person name="Shea T."/>
            <person name="Sisk P."/>
            <person name="Sykes S."/>
            <person name="Wortman J."/>
            <person name="Nusbaum C."/>
            <person name="Birren B."/>
        </authorList>
    </citation>
    <scope>NUCLEOTIDE SEQUENCE [LARGE SCALE GENOMIC DNA]</scope>
    <source>
        <strain evidence="2 3">CBS 617.96</strain>
    </source>
</reference>
<feature type="region of interest" description="Disordered" evidence="1">
    <location>
        <begin position="1"/>
        <end position="236"/>
    </location>
</feature>
<gene>
    <name evidence="2" type="ORF">A1O1_04153</name>
</gene>
<feature type="compositionally biased region" description="Polar residues" evidence="1">
    <location>
        <begin position="718"/>
        <end position="737"/>
    </location>
</feature>
<dbReference type="EMBL" id="AMWN01000003">
    <property type="protein sequence ID" value="EXJ91046.1"/>
    <property type="molecule type" value="Genomic_DNA"/>
</dbReference>
<feature type="compositionally biased region" description="Polar residues" evidence="1">
    <location>
        <begin position="135"/>
        <end position="146"/>
    </location>
</feature>
<feature type="compositionally biased region" description="Polar residues" evidence="1">
    <location>
        <begin position="652"/>
        <end position="664"/>
    </location>
</feature>
<feature type="compositionally biased region" description="Low complexity" evidence="1">
    <location>
        <begin position="1012"/>
        <end position="1027"/>
    </location>
</feature>
<name>W9YP82_9EURO</name>
<accession>W9YP82</accession>